<dbReference type="InterPro" id="IPR027461">
    <property type="entry name" value="Carboxypeptidase_A_C_sf"/>
</dbReference>
<dbReference type="Pfam" id="PF17676">
    <property type="entry name" value="Peptidase_S66C"/>
    <property type="match status" value="1"/>
</dbReference>
<dbReference type="EMBL" id="MUHY01000001">
    <property type="protein sequence ID" value="PSB92009.1"/>
    <property type="molecule type" value="Genomic_DNA"/>
</dbReference>
<dbReference type="InterPro" id="IPR029062">
    <property type="entry name" value="Class_I_gatase-like"/>
</dbReference>
<dbReference type="PANTHER" id="PTHR30237:SF2">
    <property type="entry name" value="MUREIN TETRAPEPTIDE CARBOXYPEPTIDASE"/>
    <property type="match status" value="1"/>
</dbReference>
<name>A0ABX5FEE1_9BURK</name>
<dbReference type="NCBIfam" id="NF008424">
    <property type="entry name" value="PRK11253.1"/>
    <property type="match status" value="1"/>
</dbReference>
<proteinExistence type="inferred from homology"/>
<evidence type="ECO:0000256" key="3">
    <source>
        <dbReference type="ARBA" id="ARBA00022670"/>
    </source>
</evidence>
<evidence type="ECO:0000256" key="5">
    <source>
        <dbReference type="ARBA" id="ARBA00022825"/>
    </source>
</evidence>
<dbReference type="InterPro" id="IPR040921">
    <property type="entry name" value="Peptidase_S66C"/>
</dbReference>
<dbReference type="CDD" id="cd07025">
    <property type="entry name" value="Peptidase_S66"/>
    <property type="match status" value="1"/>
</dbReference>
<dbReference type="RefSeq" id="WP_338032332.1">
    <property type="nucleotide sequence ID" value="NZ_MUHY01000001.1"/>
</dbReference>
<evidence type="ECO:0000259" key="7">
    <source>
        <dbReference type="Pfam" id="PF17676"/>
    </source>
</evidence>
<dbReference type="Proteomes" id="UP000242660">
    <property type="component" value="Unassembled WGS sequence"/>
</dbReference>
<dbReference type="SUPFAM" id="SSF52317">
    <property type="entry name" value="Class I glutamine amidotransferase-like"/>
    <property type="match status" value="1"/>
</dbReference>
<dbReference type="Gene3D" id="3.50.30.60">
    <property type="entry name" value="LD-carboxypeptidase A C-terminal domain-like"/>
    <property type="match status" value="1"/>
</dbReference>
<comment type="similarity">
    <text evidence="1">Belongs to the peptidase S66 family.</text>
</comment>
<evidence type="ECO:0000313" key="9">
    <source>
        <dbReference type="Proteomes" id="UP000242660"/>
    </source>
</evidence>
<evidence type="ECO:0000313" key="8">
    <source>
        <dbReference type="EMBL" id="PSB92009.1"/>
    </source>
</evidence>
<evidence type="ECO:0000259" key="6">
    <source>
        <dbReference type="Pfam" id="PF02016"/>
    </source>
</evidence>
<feature type="domain" description="LD-carboxypeptidase C-terminal" evidence="7">
    <location>
        <begin position="185"/>
        <end position="300"/>
    </location>
</feature>
<dbReference type="InterPro" id="IPR003507">
    <property type="entry name" value="S66_fam"/>
</dbReference>
<dbReference type="Gene3D" id="3.40.50.10740">
    <property type="entry name" value="Class I glutamine amidotransferase-like"/>
    <property type="match status" value="1"/>
</dbReference>
<dbReference type="Pfam" id="PF02016">
    <property type="entry name" value="Peptidase_S66"/>
    <property type="match status" value="1"/>
</dbReference>
<sequence length="319" mass="36000">MYAYLERLILSNSRWLQLIAPSGYAPDLEVAIRGIKVLRRLGFSVANLAVIERRYLRFAGTLSERVDEINYLAKGEHPLPDVILMMRGGYGASQLLEWLDYQGLDRCMNKHGPVMLVGHSDFTALQMALLARAKITTFAGPMLLSDFGAKVVSNFTLSHFQSMLNYPEHTVRWVTDAWQDLNEAGLLWGGNLSVLVNLVGTPFFPKIDGGILFLEEVNESLFRIERMLYQLHLSGILCRQKAIIFGQFTECRVSDYDNGYEILTMIDHLRSLIRIPIVTRLPFGHVYDKLTLPVGGHAQLKVEGAQAVLRLSQYPCRGV</sequence>
<keyword evidence="5" id="KW-0720">Serine protease</keyword>
<evidence type="ECO:0000256" key="2">
    <source>
        <dbReference type="ARBA" id="ARBA00022645"/>
    </source>
</evidence>
<accession>A0ABX5FEE1</accession>
<feature type="domain" description="LD-carboxypeptidase N-terminal" evidence="6">
    <location>
        <begin position="17"/>
        <end position="140"/>
    </location>
</feature>
<dbReference type="InterPro" id="IPR027478">
    <property type="entry name" value="LdcA_N"/>
</dbReference>
<dbReference type="GO" id="GO:0004180">
    <property type="term" value="F:carboxypeptidase activity"/>
    <property type="evidence" value="ECO:0007669"/>
    <property type="project" value="UniProtKB-KW"/>
</dbReference>
<dbReference type="SUPFAM" id="SSF141986">
    <property type="entry name" value="LD-carboxypeptidase A C-terminal domain-like"/>
    <property type="match status" value="1"/>
</dbReference>
<dbReference type="PIRSF" id="PIRSF028757">
    <property type="entry name" value="LD-carboxypeptidase"/>
    <property type="match status" value="1"/>
</dbReference>
<evidence type="ECO:0000256" key="4">
    <source>
        <dbReference type="ARBA" id="ARBA00022801"/>
    </source>
</evidence>
<dbReference type="PANTHER" id="PTHR30237">
    <property type="entry name" value="MURAMOYLTETRAPEPTIDE CARBOXYPEPTIDASE"/>
    <property type="match status" value="1"/>
</dbReference>
<keyword evidence="3" id="KW-0645">Protease</keyword>
<organism evidence="8 9">
    <name type="scientific">Candidatus Pandoraea novymonadis</name>
    <dbReference type="NCBI Taxonomy" id="1808959"/>
    <lineage>
        <taxon>Bacteria</taxon>
        <taxon>Pseudomonadati</taxon>
        <taxon>Pseudomonadota</taxon>
        <taxon>Betaproteobacteria</taxon>
        <taxon>Burkholderiales</taxon>
        <taxon>Burkholderiaceae</taxon>
        <taxon>Pandoraea</taxon>
    </lineage>
</organism>
<comment type="caution">
    <text evidence="8">The sequence shown here is derived from an EMBL/GenBank/DDBJ whole genome shotgun (WGS) entry which is preliminary data.</text>
</comment>
<keyword evidence="2 8" id="KW-0121">Carboxypeptidase</keyword>
<dbReference type="InterPro" id="IPR040449">
    <property type="entry name" value="Peptidase_S66_N"/>
</dbReference>
<evidence type="ECO:0000256" key="1">
    <source>
        <dbReference type="ARBA" id="ARBA00010233"/>
    </source>
</evidence>
<gene>
    <name evidence="8" type="primary">ldcA</name>
    <name evidence="8" type="ORF">BZL35_00235</name>
</gene>
<keyword evidence="9" id="KW-1185">Reference proteome</keyword>
<protein>
    <submittedName>
        <fullName evidence="8">Murein tetrapeptide carboxypeptidase</fullName>
    </submittedName>
</protein>
<reference evidence="8 9" key="1">
    <citation type="journal article" date="2017" name="Front. Microbiol.">
        <title>Genome of Ca. Pandoraea novymonadis, an Endosymbiotic Bacterium of the Trypanosomatid Novymonas esmeraldas.</title>
        <authorList>
            <person name="Kostygov A.Y."/>
            <person name="Butenko A."/>
            <person name="Nenarokova A."/>
            <person name="Tashyreva D."/>
            <person name="Flegontov P."/>
            <person name="Lukes J."/>
            <person name="Yurchenko V."/>
        </authorList>
    </citation>
    <scope>NUCLEOTIDE SEQUENCE [LARGE SCALE GENOMIC DNA]</scope>
    <source>
        <strain evidence="8 9">E262</strain>
    </source>
</reference>
<keyword evidence="4" id="KW-0378">Hydrolase</keyword>